<dbReference type="OrthoDB" id="2534901at2"/>
<name>A0A410MIP1_9BACI</name>
<proteinExistence type="predicted"/>
<dbReference type="EMBL" id="CP026118">
    <property type="protein sequence ID" value="QAS54599.1"/>
    <property type="molecule type" value="Genomic_DNA"/>
</dbReference>
<dbReference type="Proteomes" id="UP000287756">
    <property type="component" value="Chromosome"/>
</dbReference>
<evidence type="ECO:0000313" key="3">
    <source>
        <dbReference type="Proteomes" id="UP000287756"/>
    </source>
</evidence>
<reference evidence="2 3" key="1">
    <citation type="submission" date="2018-01" db="EMBL/GenBank/DDBJ databases">
        <title>The whole genome sequencing and assembly of Halobacillus litoralis ERB031 strain.</title>
        <authorList>
            <person name="Lee S.-J."/>
            <person name="Park M.-K."/>
            <person name="Kim J.-Y."/>
            <person name="Lee Y.-J."/>
            <person name="Yi H."/>
            <person name="Bahn Y.-S."/>
            <person name="Kim J.F."/>
            <person name="Lee D.-W."/>
        </authorList>
    </citation>
    <scope>NUCLEOTIDE SEQUENCE [LARGE SCALE GENOMIC DNA]</scope>
    <source>
        <strain evidence="2 3">ERB 031</strain>
    </source>
</reference>
<feature type="region of interest" description="Disordered" evidence="1">
    <location>
        <begin position="172"/>
        <end position="192"/>
    </location>
</feature>
<evidence type="ECO:0000313" key="2">
    <source>
        <dbReference type="EMBL" id="QAS54599.1"/>
    </source>
</evidence>
<organism evidence="2 3">
    <name type="scientific">Halobacillus litoralis</name>
    <dbReference type="NCBI Taxonomy" id="45668"/>
    <lineage>
        <taxon>Bacteria</taxon>
        <taxon>Bacillati</taxon>
        <taxon>Bacillota</taxon>
        <taxon>Bacilli</taxon>
        <taxon>Bacillales</taxon>
        <taxon>Bacillaceae</taxon>
        <taxon>Halobacillus</taxon>
    </lineage>
</organism>
<evidence type="ECO:0000256" key="1">
    <source>
        <dbReference type="SAM" id="MobiDB-lite"/>
    </source>
</evidence>
<gene>
    <name evidence="2" type="ORF">HLI_09135</name>
</gene>
<protein>
    <submittedName>
        <fullName evidence="2">Uncharacterized protein</fullName>
    </submittedName>
</protein>
<sequence>MMLFGNLSGEMKTTGVPLASGVNLDDFKKHDDDFMEVVVEIPAGPSTRGWNYTKFALQSIVEKVMRNTLAGFLGHQKPEEVKNRFEEPVTHWIGAKMEGESAFFRGVIDKAAPDLKRWIRTGRIKQVSIFGYPKLQTSNGETQVVDYDALSIDWTPLDRAGMPTKIVATSGEMWDVDGSGPGKDENKNGGARRMDPQELLKQLGQMVKNKQITVPMIAGEIGMSVDQVAGEMDSSWLDEKTKAEKTLKEVAGKLGISGEMDITKVAEAAAEAMKEKESADFNKTVGEMMDEKVKSDAVKKDIHNTETQIGKLFSYHSKTLTPGMEKDKISGELDNFLDDKVVKGIIDSYHKDTPAGIGTSAPEGNQSQGLKTKRTAL</sequence>
<feature type="region of interest" description="Disordered" evidence="1">
    <location>
        <begin position="352"/>
        <end position="377"/>
    </location>
</feature>
<feature type="compositionally biased region" description="Basic and acidic residues" evidence="1">
    <location>
        <begin position="182"/>
        <end position="192"/>
    </location>
</feature>
<dbReference type="KEGG" id="hli:HLI_09135"/>
<dbReference type="AlphaFoldDB" id="A0A410MIP1"/>
<accession>A0A410MIP1</accession>